<dbReference type="SUPFAM" id="SSF56672">
    <property type="entry name" value="DNA/RNA polymerases"/>
    <property type="match status" value="1"/>
</dbReference>
<dbReference type="Proteomes" id="UP000075243">
    <property type="component" value="Chromosome 7"/>
</dbReference>
<dbReference type="InterPro" id="IPR043502">
    <property type="entry name" value="DNA/RNA_pol_sf"/>
</dbReference>
<protein>
    <submittedName>
        <fullName evidence="2">Copia protein</fullName>
    </submittedName>
</protein>
<proteinExistence type="predicted"/>
<sequence>MKIPQGYNHKIINTTSVSHVCKLKKSIYGLKQASRSWFNKFSTTLLSHGYKQSKFDYSLFTKGTNSNFIALLVYVDDIVIASPSNDVISHTKILLQKYFRLKDLVDLKFFLGLEFSKSKEGIFMCQRHYTMSIFEDCGMLGCKPSSIPMESNLKLTTKSGTKLLDPEKYRRLIGRLLYLTISRPDICFTVHKLSQFVSNPYTDHMNAANMLLRYLKHTAGQGILFKANSDTRLHAYVDADWGSYQDSRKSTTGFCVFLGNSLISWKSKRQQTVSKSSAEAEYRAISFVSSEITWLRNLLTDFNINTPFASVYCDNKATIHIASNPTFHERTKHLEINLHFIRDKVTKGVIKLIHVRRYHQLADVFTKALPKNAFLGIISKMAIDNIFLPS</sequence>
<evidence type="ECO:0000259" key="1">
    <source>
        <dbReference type="Pfam" id="PF07727"/>
    </source>
</evidence>
<evidence type="ECO:0000313" key="3">
    <source>
        <dbReference type="Proteomes" id="UP000075243"/>
    </source>
</evidence>
<accession>A0A151TCM9</accession>
<dbReference type="CDD" id="cd09272">
    <property type="entry name" value="RNase_HI_RT_Ty1"/>
    <property type="match status" value="1"/>
</dbReference>
<evidence type="ECO:0000313" key="2">
    <source>
        <dbReference type="EMBL" id="KYP64797.1"/>
    </source>
</evidence>
<name>A0A151TCM9_CAJCA</name>
<dbReference type="EMBL" id="CM003609">
    <property type="protein sequence ID" value="KYP64797.1"/>
    <property type="molecule type" value="Genomic_DNA"/>
</dbReference>
<feature type="domain" description="Reverse transcriptase Ty1/copia-type" evidence="1">
    <location>
        <begin position="13"/>
        <end position="150"/>
    </location>
</feature>
<dbReference type="PANTHER" id="PTHR11439">
    <property type="entry name" value="GAG-POL-RELATED RETROTRANSPOSON"/>
    <property type="match status" value="1"/>
</dbReference>
<dbReference type="InterPro" id="IPR013103">
    <property type="entry name" value="RVT_2"/>
</dbReference>
<reference evidence="2 3" key="1">
    <citation type="journal article" date="2012" name="Nat. Biotechnol.">
        <title>Draft genome sequence of pigeonpea (Cajanus cajan), an orphan legume crop of resource-poor farmers.</title>
        <authorList>
            <person name="Varshney R.K."/>
            <person name="Chen W."/>
            <person name="Li Y."/>
            <person name="Bharti A.K."/>
            <person name="Saxena R.K."/>
            <person name="Schlueter J.A."/>
            <person name="Donoghue M.T."/>
            <person name="Azam S."/>
            <person name="Fan G."/>
            <person name="Whaley A.M."/>
            <person name="Farmer A.D."/>
            <person name="Sheridan J."/>
            <person name="Iwata A."/>
            <person name="Tuteja R."/>
            <person name="Penmetsa R.V."/>
            <person name="Wu W."/>
            <person name="Upadhyaya H.D."/>
            <person name="Yang S.P."/>
            <person name="Shah T."/>
            <person name="Saxena K.B."/>
            <person name="Michael T."/>
            <person name="McCombie W.R."/>
            <person name="Yang B."/>
            <person name="Zhang G."/>
            <person name="Yang H."/>
            <person name="Wang J."/>
            <person name="Spillane C."/>
            <person name="Cook D.R."/>
            <person name="May G.D."/>
            <person name="Xu X."/>
            <person name="Jackson S.A."/>
        </authorList>
    </citation>
    <scope>NUCLEOTIDE SEQUENCE [LARGE SCALE GENOMIC DNA]</scope>
    <source>
        <strain evidence="3">cv. Asha</strain>
    </source>
</reference>
<dbReference type="Pfam" id="PF07727">
    <property type="entry name" value="RVT_2"/>
    <property type="match status" value="1"/>
</dbReference>
<dbReference type="AlphaFoldDB" id="A0A151TCM9"/>
<keyword evidence="3" id="KW-1185">Reference proteome</keyword>
<dbReference type="PANTHER" id="PTHR11439:SF470">
    <property type="entry name" value="CYSTEINE-RICH RLK (RECEPTOR-LIKE PROTEIN KINASE) 8"/>
    <property type="match status" value="1"/>
</dbReference>
<gene>
    <name evidence="2" type="ORF">KK1_019405</name>
</gene>
<dbReference type="Gramene" id="C.cajan_18857.t">
    <property type="protein sequence ID" value="C.cajan_18857.t.cds1"/>
    <property type="gene ID" value="C.cajan_18857"/>
</dbReference>
<organism evidence="2 3">
    <name type="scientific">Cajanus cajan</name>
    <name type="common">Pigeon pea</name>
    <name type="synonym">Cajanus indicus</name>
    <dbReference type="NCBI Taxonomy" id="3821"/>
    <lineage>
        <taxon>Eukaryota</taxon>
        <taxon>Viridiplantae</taxon>
        <taxon>Streptophyta</taxon>
        <taxon>Embryophyta</taxon>
        <taxon>Tracheophyta</taxon>
        <taxon>Spermatophyta</taxon>
        <taxon>Magnoliopsida</taxon>
        <taxon>eudicotyledons</taxon>
        <taxon>Gunneridae</taxon>
        <taxon>Pentapetalae</taxon>
        <taxon>rosids</taxon>
        <taxon>fabids</taxon>
        <taxon>Fabales</taxon>
        <taxon>Fabaceae</taxon>
        <taxon>Papilionoideae</taxon>
        <taxon>50 kb inversion clade</taxon>
        <taxon>NPAAA clade</taxon>
        <taxon>indigoferoid/millettioid clade</taxon>
        <taxon>Phaseoleae</taxon>
        <taxon>Cajanus</taxon>
    </lineage>
</organism>